<evidence type="ECO:0000256" key="1">
    <source>
        <dbReference type="SAM" id="MobiDB-lite"/>
    </source>
</evidence>
<feature type="compositionally biased region" description="Basic and acidic residues" evidence="1">
    <location>
        <begin position="19"/>
        <end position="29"/>
    </location>
</feature>
<accession>A0ABN9C6F5</accession>
<name>A0ABN9C6F5_9NEOB</name>
<feature type="non-terminal residue" evidence="2">
    <location>
        <position position="1"/>
    </location>
</feature>
<organism evidence="2 3">
    <name type="scientific">Staurois parvus</name>
    <dbReference type="NCBI Taxonomy" id="386267"/>
    <lineage>
        <taxon>Eukaryota</taxon>
        <taxon>Metazoa</taxon>
        <taxon>Chordata</taxon>
        <taxon>Craniata</taxon>
        <taxon>Vertebrata</taxon>
        <taxon>Euteleostomi</taxon>
        <taxon>Amphibia</taxon>
        <taxon>Batrachia</taxon>
        <taxon>Anura</taxon>
        <taxon>Neobatrachia</taxon>
        <taxon>Ranoidea</taxon>
        <taxon>Ranidae</taxon>
        <taxon>Staurois</taxon>
    </lineage>
</organism>
<sequence length="89" mass="9213">PQASRSGPQAGTASSGKAGDGHRATRHDSGPPSQRASGPHGALGQTSGIIWRRQRASGHQASGHLARQRAPRHLGQGSGHRVTRHDSGF</sequence>
<dbReference type="Proteomes" id="UP001162483">
    <property type="component" value="Unassembled WGS sequence"/>
</dbReference>
<protein>
    <submittedName>
        <fullName evidence="2">Uncharacterized protein</fullName>
    </submittedName>
</protein>
<dbReference type="EMBL" id="CATNWA010008174">
    <property type="protein sequence ID" value="CAI9555523.1"/>
    <property type="molecule type" value="Genomic_DNA"/>
</dbReference>
<keyword evidence="3" id="KW-1185">Reference proteome</keyword>
<feature type="compositionally biased region" description="Polar residues" evidence="1">
    <location>
        <begin position="1"/>
        <end position="15"/>
    </location>
</feature>
<comment type="caution">
    <text evidence="2">The sequence shown here is derived from an EMBL/GenBank/DDBJ whole genome shotgun (WGS) entry which is preliminary data.</text>
</comment>
<gene>
    <name evidence="2" type="ORF">SPARVUS_LOCUS4399703</name>
</gene>
<reference evidence="2" key="1">
    <citation type="submission" date="2023-05" db="EMBL/GenBank/DDBJ databases">
        <authorList>
            <person name="Stuckert A."/>
        </authorList>
    </citation>
    <scope>NUCLEOTIDE SEQUENCE</scope>
</reference>
<feature type="region of interest" description="Disordered" evidence="1">
    <location>
        <begin position="1"/>
        <end position="89"/>
    </location>
</feature>
<proteinExistence type="predicted"/>
<evidence type="ECO:0000313" key="3">
    <source>
        <dbReference type="Proteomes" id="UP001162483"/>
    </source>
</evidence>
<evidence type="ECO:0000313" key="2">
    <source>
        <dbReference type="EMBL" id="CAI9555523.1"/>
    </source>
</evidence>